<dbReference type="InterPro" id="IPR036565">
    <property type="entry name" value="Mur-like_cat_sf"/>
</dbReference>
<dbReference type="HAMAP" id="MF_00639">
    <property type="entry name" value="MurD"/>
    <property type="match status" value="1"/>
</dbReference>
<evidence type="ECO:0000256" key="6">
    <source>
        <dbReference type="ARBA" id="ARBA00022840"/>
    </source>
</evidence>
<keyword evidence="4 7" id="KW-0436">Ligase</keyword>
<dbReference type="EMBL" id="BSST01000001">
    <property type="protein sequence ID" value="GLX77799.1"/>
    <property type="molecule type" value="Genomic_DNA"/>
</dbReference>
<dbReference type="SUPFAM" id="SSF51984">
    <property type="entry name" value="MurCD N-terminal domain"/>
    <property type="match status" value="1"/>
</dbReference>
<evidence type="ECO:0000256" key="7">
    <source>
        <dbReference type="HAMAP-Rule" id="MF_00639"/>
    </source>
</evidence>
<evidence type="ECO:0000256" key="3">
    <source>
        <dbReference type="ARBA" id="ARBA00022490"/>
    </source>
</evidence>
<comment type="caution">
    <text evidence="11">The sequence shown here is derived from an EMBL/GenBank/DDBJ whole genome shotgun (WGS) entry which is preliminary data.</text>
</comment>
<protein>
    <recommendedName>
        <fullName evidence="7 8">UDP-N-acetylmuramoylalanine--D-glutamate ligase</fullName>
        <ecNumber evidence="7 8">6.3.2.9</ecNumber>
    </recommendedName>
    <alternativeName>
        <fullName evidence="7">D-glutamic acid-adding enzyme</fullName>
    </alternativeName>
    <alternativeName>
        <fullName evidence="7">UDP-N-acetylmuramoyl-L-alanyl-D-glutamate synthetase</fullName>
    </alternativeName>
</protein>
<keyword evidence="5 7" id="KW-0547">Nucleotide-binding</keyword>
<dbReference type="SUPFAM" id="SSF53244">
    <property type="entry name" value="MurD-like peptide ligases, peptide-binding domain"/>
    <property type="match status" value="1"/>
</dbReference>
<gene>
    <name evidence="7 11" type="primary">murD</name>
    <name evidence="11" type="ORF">tinsulaeT_11390</name>
</gene>
<comment type="similarity">
    <text evidence="7">Belongs to the MurCDEF family.</text>
</comment>
<dbReference type="Pfam" id="PF21799">
    <property type="entry name" value="MurD-like_N"/>
    <property type="match status" value="1"/>
</dbReference>
<keyword evidence="12" id="KW-1185">Reference proteome</keyword>
<dbReference type="SUPFAM" id="SSF53623">
    <property type="entry name" value="MurD-like peptide ligases, catalytic domain"/>
    <property type="match status" value="1"/>
</dbReference>
<keyword evidence="7 8" id="KW-0133">Cell shape</keyword>
<dbReference type="Gene3D" id="3.40.1190.10">
    <property type="entry name" value="Mur-like, catalytic domain"/>
    <property type="match status" value="1"/>
</dbReference>
<keyword evidence="7 8" id="KW-0131">Cell cycle</keyword>
<comment type="subcellular location">
    <subcellularLocation>
        <location evidence="1 7 8">Cytoplasm</location>
    </subcellularLocation>
</comment>
<dbReference type="PANTHER" id="PTHR43692">
    <property type="entry name" value="UDP-N-ACETYLMURAMOYLALANINE--D-GLUTAMATE LIGASE"/>
    <property type="match status" value="1"/>
</dbReference>
<dbReference type="Gene3D" id="3.90.190.20">
    <property type="entry name" value="Mur ligase, C-terminal domain"/>
    <property type="match status" value="1"/>
</dbReference>
<sequence>MELTRVLAELKNKRILVLGAGLTGMSCVKFLTQHHLNCQVNDSRRNVTNAELFAQNYPQCQLVLGQWDKEMIRLAQVIITSPGIDLAAQGLTEIISDSTKVIGDVELFCQLTDKPILAVTGSNGKSTVVSLLAHVGQKLGLNIGLGGNIGLPVLEQLANDVDCYVLELSSFQLETIESMQAVAAAVLNVSDDHLDRHKTLQSYNEIKQKVYRLAKTAVINRDQPISHSEVADEQTVTSFGSDPAESGHFGIITENSKSYLAFGEQRLIDVTELPLAGQHNALNYLAVLALGHSAGWPITEMVNAFVSFTGLPHRCQRVPSKDDICWINDSKATNVGATLAAINGLAPMLGANNKLILLAGGDGKGADFSPLQDAIVNGVAQLFTLGKDGEKIAALSAKAQQVADLPMAVKLARQCAVAGDIVLLSPACASIDMFKNFAERGQVFIDAVTALQEAS</sequence>
<evidence type="ECO:0000256" key="1">
    <source>
        <dbReference type="ARBA" id="ARBA00004496"/>
    </source>
</evidence>
<keyword evidence="7 8" id="KW-0132">Cell division</keyword>
<dbReference type="InterPro" id="IPR013221">
    <property type="entry name" value="Mur_ligase_cen"/>
</dbReference>
<dbReference type="PANTHER" id="PTHR43692:SF1">
    <property type="entry name" value="UDP-N-ACETYLMURAMOYLALANINE--D-GLUTAMATE LIGASE"/>
    <property type="match status" value="1"/>
</dbReference>
<comment type="function">
    <text evidence="7 8">Cell wall formation. Catalyzes the addition of glutamate to the nucleotide precursor UDP-N-acetylmuramoyl-L-alanine (UMA).</text>
</comment>
<keyword evidence="3 7" id="KW-0963">Cytoplasm</keyword>
<dbReference type="Gene3D" id="3.40.50.720">
    <property type="entry name" value="NAD(P)-binding Rossmann-like Domain"/>
    <property type="match status" value="1"/>
</dbReference>
<dbReference type="Pfam" id="PF02875">
    <property type="entry name" value="Mur_ligase_C"/>
    <property type="match status" value="1"/>
</dbReference>
<comment type="catalytic activity">
    <reaction evidence="7 8">
        <text>UDP-N-acetyl-alpha-D-muramoyl-L-alanine + D-glutamate + ATP = UDP-N-acetyl-alpha-D-muramoyl-L-alanyl-D-glutamate + ADP + phosphate + H(+)</text>
        <dbReference type="Rhea" id="RHEA:16429"/>
        <dbReference type="ChEBI" id="CHEBI:15378"/>
        <dbReference type="ChEBI" id="CHEBI:29986"/>
        <dbReference type="ChEBI" id="CHEBI:30616"/>
        <dbReference type="ChEBI" id="CHEBI:43474"/>
        <dbReference type="ChEBI" id="CHEBI:83898"/>
        <dbReference type="ChEBI" id="CHEBI:83900"/>
        <dbReference type="ChEBI" id="CHEBI:456216"/>
        <dbReference type="EC" id="6.3.2.9"/>
    </reaction>
</comment>
<evidence type="ECO:0000256" key="5">
    <source>
        <dbReference type="ARBA" id="ARBA00022741"/>
    </source>
</evidence>
<feature type="domain" description="Mur ligase C-terminal" evidence="9">
    <location>
        <begin position="313"/>
        <end position="428"/>
    </location>
</feature>
<accession>A0ABQ6GRI6</accession>
<dbReference type="GO" id="GO:0016874">
    <property type="term" value="F:ligase activity"/>
    <property type="evidence" value="ECO:0007669"/>
    <property type="project" value="UniProtKB-KW"/>
</dbReference>
<keyword evidence="7 8" id="KW-0961">Cell wall biogenesis/degradation</keyword>
<proteinExistence type="inferred from homology"/>
<dbReference type="InterPro" id="IPR004101">
    <property type="entry name" value="Mur_ligase_C"/>
</dbReference>
<evidence type="ECO:0000313" key="11">
    <source>
        <dbReference type="EMBL" id="GLX77799.1"/>
    </source>
</evidence>
<evidence type="ECO:0000256" key="4">
    <source>
        <dbReference type="ARBA" id="ARBA00022598"/>
    </source>
</evidence>
<dbReference type="Proteomes" id="UP001157186">
    <property type="component" value="Unassembled WGS sequence"/>
</dbReference>
<feature type="domain" description="Mur ligase central" evidence="10">
    <location>
        <begin position="119"/>
        <end position="290"/>
    </location>
</feature>
<dbReference type="Pfam" id="PF08245">
    <property type="entry name" value="Mur_ligase_M"/>
    <property type="match status" value="1"/>
</dbReference>
<dbReference type="EC" id="6.3.2.9" evidence="7 8"/>
<evidence type="ECO:0000259" key="10">
    <source>
        <dbReference type="Pfam" id="PF08245"/>
    </source>
</evidence>
<reference evidence="11 12" key="1">
    <citation type="submission" date="2023-03" db="EMBL/GenBank/DDBJ databases">
        <title>Draft genome sequence of Thalassotalea insulae KCTC 62186T.</title>
        <authorList>
            <person name="Sawabe T."/>
        </authorList>
    </citation>
    <scope>NUCLEOTIDE SEQUENCE [LARGE SCALE GENOMIC DNA]</scope>
    <source>
        <strain evidence="11 12">KCTC 62186</strain>
    </source>
</reference>
<name>A0ABQ6GRI6_9GAMM</name>
<comment type="pathway">
    <text evidence="2 7 8">Cell wall biogenesis; peptidoglycan biosynthesis.</text>
</comment>
<keyword evidence="6 7" id="KW-0067">ATP-binding</keyword>
<evidence type="ECO:0000259" key="9">
    <source>
        <dbReference type="Pfam" id="PF02875"/>
    </source>
</evidence>
<keyword evidence="7 8" id="KW-0573">Peptidoglycan synthesis</keyword>
<dbReference type="PROSITE" id="PS51257">
    <property type="entry name" value="PROKAR_LIPOPROTEIN"/>
    <property type="match status" value="1"/>
</dbReference>
<evidence type="ECO:0000256" key="2">
    <source>
        <dbReference type="ARBA" id="ARBA00004752"/>
    </source>
</evidence>
<feature type="binding site" evidence="7">
    <location>
        <begin position="121"/>
        <end position="127"/>
    </location>
    <ligand>
        <name>ATP</name>
        <dbReference type="ChEBI" id="CHEBI:30616"/>
    </ligand>
</feature>
<evidence type="ECO:0000313" key="12">
    <source>
        <dbReference type="Proteomes" id="UP001157186"/>
    </source>
</evidence>
<evidence type="ECO:0000256" key="8">
    <source>
        <dbReference type="RuleBase" id="RU003664"/>
    </source>
</evidence>
<dbReference type="NCBIfam" id="TIGR01087">
    <property type="entry name" value="murD"/>
    <property type="match status" value="1"/>
</dbReference>
<dbReference type="RefSeq" id="WP_284243690.1">
    <property type="nucleotide sequence ID" value="NZ_BSST01000001.1"/>
</dbReference>
<dbReference type="InterPro" id="IPR005762">
    <property type="entry name" value="MurD"/>
</dbReference>
<organism evidence="11 12">
    <name type="scientific">Thalassotalea insulae</name>
    <dbReference type="NCBI Taxonomy" id="2056778"/>
    <lineage>
        <taxon>Bacteria</taxon>
        <taxon>Pseudomonadati</taxon>
        <taxon>Pseudomonadota</taxon>
        <taxon>Gammaproteobacteria</taxon>
        <taxon>Alteromonadales</taxon>
        <taxon>Colwelliaceae</taxon>
        <taxon>Thalassotalea</taxon>
    </lineage>
</organism>
<dbReference type="InterPro" id="IPR036615">
    <property type="entry name" value="Mur_ligase_C_dom_sf"/>
</dbReference>